<dbReference type="GO" id="GO:0071555">
    <property type="term" value="P:cell wall organization"/>
    <property type="evidence" value="ECO:0007669"/>
    <property type="project" value="UniProtKB-UniRule"/>
</dbReference>
<accession>A0A0S7BL59</accession>
<keyword evidence="3 6" id="KW-0133">Cell shape</keyword>
<dbReference type="GO" id="GO:0005576">
    <property type="term" value="C:extracellular region"/>
    <property type="evidence" value="ECO:0007669"/>
    <property type="project" value="TreeGrafter"/>
</dbReference>
<dbReference type="CDD" id="cd16913">
    <property type="entry name" value="YkuD_like"/>
    <property type="match status" value="1"/>
</dbReference>
<reference evidence="8" key="1">
    <citation type="submission" date="2015-07" db="EMBL/GenBank/DDBJ databases">
        <title>Draft Genome Sequences of Anaerolinea thermolimosa IMO-1, Bellilinea caldifistulae GOMI-1, Leptolinea tardivitalis YMTK-2, Levilinea saccharolytica KIBI-1,Longilinea arvoryzae KOME-1, Previously Described as Members of the Anaerolineaceae (Chloroflexi).</title>
        <authorList>
            <person name="Sekiguchi Y."/>
            <person name="Ohashi A."/>
            <person name="Matsuura N."/>
            <person name="Tourlousse M.D."/>
        </authorList>
    </citation>
    <scope>NUCLEOTIDE SEQUENCE [LARGE SCALE GENOMIC DNA]</scope>
    <source>
        <strain evidence="8">KOME-1</strain>
    </source>
</reference>
<evidence type="ECO:0000256" key="4">
    <source>
        <dbReference type="ARBA" id="ARBA00022984"/>
    </source>
</evidence>
<dbReference type="InterPro" id="IPR038063">
    <property type="entry name" value="Transpep_catalytic_dom"/>
</dbReference>
<dbReference type="PROSITE" id="PS51318">
    <property type="entry name" value="TAT"/>
    <property type="match status" value="1"/>
</dbReference>
<evidence type="ECO:0000313" key="9">
    <source>
        <dbReference type="Proteomes" id="UP000055060"/>
    </source>
</evidence>
<dbReference type="InterPro" id="IPR005490">
    <property type="entry name" value="LD_TPept_cat_dom"/>
</dbReference>
<dbReference type="EMBL" id="DF967972">
    <property type="protein sequence ID" value="GAP14747.1"/>
    <property type="molecule type" value="Genomic_DNA"/>
</dbReference>
<evidence type="ECO:0000256" key="6">
    <source>
        <dbReference type="PROSITE-ProRule" id="PRU01373"/>
    </source>
</evidence>
<evidence type="ECO:0000256" key="3">
    <source>
        <dbReference type="ARBA" id="ARBA00022960"/>
    </source>
</evidence>
<dbReference type="GO" id="GO:0016740">
    <property type="term" value="F:transferase activity"/>
    <property type="evidence" value="ECO:0007669"/>
    <property type="project" value="UniProtKB-KW"/>
</dbReference>
<keyword evidence="2" id="KW-0808">Transferase</keyword>
<name>A0A0S7BL59_9CHLR</name>
<feature type="domain" description="L,D-TPase catalytic" evidence="7">
    <location>
        <begin position="220"/>
        <end position="364"/>
    </location>
</feature>
<feature type="active site" description="Proton donor/acceptor" evidence="6">
    <location>
        <position position="308"/>
    </location>
</feature>
<dbReference type="SUPFAM" id="SSF141523">
    <property type="entry name" value="L,D-transpeptidase catalytic domain-like"/>
    <property type="match status" value="1"/>
</dbReference>
<dbReference type="UniPathway" id="UPA00219"/>
<dbReference type="GO" id="GO:0008360">
    <property type="term" value="P:regulation of cell shape"/>
    <property type="evidence" value="ECO:0007669"/>
    <property type="project" value="UniProtKB-UniRule"/>
</dbReference>
<sequence length="366" mass="41333">MMNSTKRISRRDFLKLGLAGLGASALTPWHSVFAQDEEWPENMQLARTIAKLDFKSRPSPDSETLDTVYDDAIVVWEKEVIGDPFPMYPTNRRWIQTPKGYLPSMMVQPVRYAPNAPMTELPENDGERGIWAEVTVPYVDFVLENEKPISELLKGNVRYRFYYSQVYWIDDIRTSSDGNVYYRAIEKHGSPGDIFWTPASAFRPIPQEELQPIRPDVADKKVVIDLSRQTLACYEGNTEVRFCRISSGAKYDAYGNPVEKWSTPLGDNHVINRKYVALHMAGGSSASGYELLSVDWTCIFASGGVAIHSTYWHNNYGEPMSHGCVNASPEDAKFVYLWSNPAVPYTEGKIEVSGYDLGTKVQVIEA</sequence>
<feature type="active site" description="Nucleophile" evidence="6">
    <location>
        <position position="324"/>
    </location>
</feature>
<dbReference type="PANTHER" id="PTHR30582:SF2">
    <property type="entry name" value="L,D-TRANSPEPTIDASE YCIB-RELATED"/>
    <property type="match status" value="1"/>
</dbReference>
<dbReference type="InterPro" id="IPR006311">
    <property type="entry name" value="TAT_signal"/>
</dbReference>
<organism evidence="8">
    <name type="scientific">Longilinea arvoryzae</name>
    <dbReference type="NCBI Taxonomy" id="360412"/>
    <lineage>
        <taxon>Bacteria</taxon>
        <taxon>Bacillati</taxon>
        <taxon>Chloroflexota</taxon>
        <taxon>Anaerolineae</taxon>
        <taxon>Anaerolineales</taxon>
        <taxon>Anaerolineaceae</taxon>
        <taxon>Longilinea</taxon>
    </lineage>
</organism>
<evidence type="ECO:0000256" key="5">
    <source>
        <dbReference type="ARBA" id="ARBA00023316"/>
    </source>
</evidence>
<proteinExistence type="predicted"/>
<dbReference type="InterPro" id="IPR050979">
    <property type="entry name" value="LD-transpeptidase"/>
</dbReference>
<dbReference type="STRING" id="360412.LARV_02522"/>
<comment type="pathway">
    <text evidence="1 6">Cell wall biogenesis; peptidoglycan biosynthesis.</text>
</comment>
<evidence type="ECO:0000259" key="7">
    <source>
        <dbReference type="PROSITE" id="PS52029"/>
    </source>
</evidence>
<dbReference type="Pfam" id="PF03734">
    <property type="entry name" value="YkuD"/>
    <property type="match status" value="1"/>
</dbReference>
<gene>
    <name evidence="8" type="ORF">LARV_02522</name>
</gene>
<dbReference type="Gene3D" id="2.40.440.10">
    <property type="entry name" value="L,D-transpeptidase catalytic domain-like"/>
    <property type="match status" value="1"/>
</dbReference>
<dbReference type="GO" id="GO:0018104">
    <property type="term" value="P:peptidoglycan-protein cross-linking"/>
    <property type="evidence" value="ECO:0007669"/>
    <property type="project" value="TreeGrafter"/>
</dbReference>
<protein>
    <submittedName>
        <fullName evidence="8">Uncharacterized protein conserved in bacteria</fullName>
    </submittedName>
</protein>
<dbReference type="Proteomes" id="UP000055060">
    <property type="component" value="Unassembled WGS sequence"/>
</dbReference>
<dbReference type="RefSeq" id="WP_152031790.1">
    <property type="nucleotide sequence ID" value="NZ_DF967972.1"/>
</dbReference>
<dbReference type="AlphaFoldDB" id="A0A0S7BL59"/>
<dbReference type="GO" id="GO:0071972">
    <property type="term" value="F:peptidoglycan L,D-transpeptidase activity"/>
    <property type="evidence" value="ECO:0007669"/>
    <property type="project" value="TreeGrafter"/>
</dbReference>
<keyword evidence="9" id="KW-1185">Reference proteome</keyword>
<evidence type="ECO:0000256" key="1">
    <source>
        <dbReference type="ARBA" id="ARBA00004752"/>
    </source>
</evidence>
<evidence type="ECO:0000256" key="2">
    <source>
        <dbReference type="ARBA" id="ARBA00022679"/>
    </source>
</evidence>
<keyword evidence="5 6" id="KW-0961">Cell wall biogenesis/degradation</keyword>
<dbReference type="PANTHER" id="PTHR30582">
    <property type="entry name" value="L,D-TRANSPEPTIDASE"/>
    <property type="match status" value="1"/>
</dbReference>
<keyword evidence="4 6" id="KW-0573">Peptidoglycan synthesis</keyword>
<dbReference type="PROSITE" id="PS52029">
    <property type="entry name" value="LD_TPASE"/>
    <property type="match status" value="1"/>
</dbReference>
<dbReference type="OrthoDB" id="160089at2"/>
<evidence type="ECO:0000313" key="8">
    <source>
        <dbReference type="EMBL" id="GAP14747.1"/>
    </source>
</evidence>